<protein>
    <submittedName>
        <fullName evidence="1">Uncharacterized protein</fullName>
    </submittedName>
</protein>
<dbReference type="RefSeq" id="WP_152578862.1">
    <property type="nucleotide sequence ID" value="NZ_JAATJI010000001.1"/>
</dbReference>
<organism evidence="1 2">
    <name type="scientific">Sandarakinorhabdus fusca</name>
    <dbReference type="NCBI Taxonomy" id="1439888"/>
    <lineage>
        <taxon>Bacteria</taxon>
        <taxon>Pseudomonadati</taxon>
        <taxon>Pseudomonadota</taxon>
        <taxon>Alphaproteobacteria</taxon>
        <taxon>Sphingomonadales</taxon>
        <taxon>Sphingosinicellaceae</taxon>
        <taxon>Sandarakinorhabdus</taxon>
    </lineage>
</organism>
<proteinExistence type="predicted"/>
<dbReference type="Proteomes" id="UP000481327">
    <property type="component" value="Unassembled WGS sequence"/>
</dbReference>
<dbReference type="OrthoDB" id="7391128at2"/>
<accession>A0A7C9GZ67</accession>
<keyword evidence="2" id="KW-1185">Reference proteome</keyword>
<reference evidence="1 2" key="1">
    <citation type="submission" date="2019-09" db="EMBL/GenBank/DDBJ databases">
        <title>Polymorphobacter sp. isolated from a lake in China.</title>
        <authorList>
            <person name="Liu Z."/>
        </authorList>
    </citation>
    <scope>NUCLEOTIDE SEQUENCE [LARGE SCALE GENOMIC DNA]</scope>
    <source>
        <strain evidence="1 2">D40P</strain>
    </source>
</reference>
<comment type="caution">
    <text evidence="1">The sequence shown here is derived from an EMBL/GenBank/DDBJ whole genome shotgun (WGS) entry which is preliminary data.</text>
</comment>
<sequence length="192" mass="20581">MRHYAGSAMMLLVTTAVIVGSYTVNLKVSAERAQVEKLRRTLVADARNIRNLEAELRTRARLPEMQRWNDNVLMMSAPAAGQYLRSPVQLAGFVPLPAAEAPVRNAVTAPVPATAPSVAAPIVRAAYRPDPARAEPARTQTARAEPARVEPAARLVAAAWRPAPVRATQPLVVIPDAPPAHTPVDLLQDGGQ</sequence>
<dbReference type="EMBL" id="WIOL01000006">
    <property type="protein sequence ID" value="MQT18394.1"/>
    <property type="molecule type" value="Genomic_DNA"/>
</dbReference>
<evidence type="ECO:0000313" key="2">
    <source>
        <dbReference type="Proteomes" id="UP000481327"/>
    </source>
</evidence>
<evidence type="ECO:0000313" key="1">
    <source>
        <dbReference type="EMBL" id="MQT18394.1"/>
    </source>
</evidence>
<name>A0A7C9GZ67_9SPHN</name>
<dbReference type="AlphaFoldDB" id="A0A7C9GZ67"/>
<gene>
    <name evidence="1" type="ORF">F3168_14155</name>
</gene>